<dbReference type="CDD" id="cd11053">
    <property type="entry name" value="CYP110-like"/>
    <property type="match status" value="1"/>
</dbReference>
<dbReference type="PRINTS" id="PR00385">
    <property type="entry name" value="P450"/>
</dbReference>
<evidence type="ECO:0000256" key="2">
    <source>
        <dbReference type="PIRSR" id="PIRSR602401-1"/>
    </source>
</evidence>
<accession>A0A7I7KS06</accession>
<keyword evidence="2" id="KW-0349">Heme</keyword>
<dbReference type="GO" id="GO:0005506">
    <property type="term" value="F:iron ion binding"/>
    <property type="evidence" value="ECO:0007669"/>
    <property type="project" value="InterPro"/>
</dbReference>
<dbReference type="GO" id="GO:0004497">
    <property type="term" value="F:monooxygenase activity"/>
    <property type="evidence" value="ECO:0007669"/>
    <property type="project" value="InterPro"/>
</dbReference>
<feature type="binding site" description="axial binding residue" evidence="2">
    <location>
        <position position="387"/>
    </location>
    <ligand>
        <name>heme</name>
        <dbReference type="ChEBI" id="CHEBI:30413"/>
    </ligand>
    <ligandPart>
        <name>Fe</name>
        <dbReference type="ChEBI" id="CHEBI:18248"/>
    </ligandPart>
</feature>
<comment type="cofactor">
    <cofactor evidence="2">
        <name>heme</name>
        <dbReference type="ChEBI" id="CHEBI:30413"/>
    </cofactor>
</comment>
<keyword evidence="4" id="KW-1185">Reference proteome</keyword>
<sequence>MATATTEPVCLPPGPRTPKVLQTIKFLVQNHAMFANLGRRYGSDVVRVNLPRNNHAVVISDPVLAKDLFTTGTDLLERPPSGAGSIGEAFGPGSTFSLAGDQHRERRKLLAPPFHGKRMRSYESIIEEEAIREIATWPEGKEFETLEPMLRITVGAILRAVFGAEGPKLDELRETVPAMVTLGSLLVVCPPIMRRDLGPWSPWGRYMKKRRRFDAVIAELIAEARADPALDERKDVLALLLQARYDDGEPISDQHITDELLTLLGSGHETTASSLAWAFERLRRHPGVLSRLTDEVDAGGSEYRQAVIWEVQRTRPVLDGTTRRTKTRIRLGDWVLPEGTNIIVSIKLAHDSEADFPDAAVFNPDRYMGTSAKPTAWIPFGGGVNRCVGAAFANMESDIVLRTVLREFRFVPTDEPGERAYWRGVATVPGKGARAVVYRRANRASSNSDAAALADSGRA</sequence>
<dbReference type="AlphaFoldDB" id="A0A7I7KS06"/>
<dbReference type="RefSeq" id="WP_163775277.1">
    <property type="nucleotide sequence ID" value="NZ_AP022569.1"/>
</dbReference>
<dbReference type="EMBL" id="AP022569">
    <property type="protein sequence ID" value="BBX44895.1"/>
    <property type="molecule type" value="Genomic_DNA"/>
</dbReference>
<proteinExistence type="inferred from homology"/>
<evidence type="ECO:0000256" key="1">
    <source>
        <dbReference type="ARBA" id="ARBA00010617"/>
    </source>
</evidence>
<dbReference type="PRINTS" id="PR00463">
    <property type="entry name" value="EP450I"/>
</dbReference>
<evidence type="ECO:0000313" key="4">
    <source>
        <dbReference type="Proteomes" id="UP000465866"/>
    </source>
</evidence>
<dbReference type="GO" id="GO:0016705">
    <property type="term" value="F:oxidoreductase activity, acting on paired donors, with incorporation or reduction of molecular oxygen"/>
    <property type="evidence" value="ECO:0007669"/>
    <property type="project" value="InterPro"/>
</dbReference>
<protein>
    <submittedName>
        <fullName evidence="3">Putative cytochrome P450 138</fullName>
    </submittedName>
</protein>
<comment type="similarity">
    <text evidence="1">Belongs to the cytochrome P450 family.</text>
</comment>
<evidence type="ECO:0000313" key="3">
    <source>
        <dbReference type="EMBL" id="BBX44895.1"/>
    </source>
</evidence>
<dbReference type="GO" id="GO:0020037">
    <property type="term" value="F:heme binding"/>
    <property type="evidence" value="ECO:0007669"/>
    <property type="project" value="InterPro"/>
</dbReference>
<dbReference type="InterPro" id="IPR050121">
    <property type="entry name" value="Cytochrome_P450_monoxygenase"/>
</dbReference>
<dbReference type="PANTHER" id="PTHR24305:SF166">
    <property type="entry name" value="CYTOCHROME P450 12A4, MITOCHONDRIAL-RELATED"/>
    <property type="match status" value="1"/>
</dbReference>
<dbReference type="SUPFAM" id="SSF48264">
    <property type="entry name" value="Cytochrome P450"/>
    <property type="match status" value="1"/>
</dbReference>
<keyword evidence="2" id="KW-0479">Metal-binding</keyword>
<dbReference type="Proteomes" id="UP000465866">
    <property type="component" value="Chromosome"/>
</dbReference>
<dbReference type="InterPro" id="IPR036396">
    <property type="entry name" value="Cyt_P450_sf"/>
</dbReference>
<dbReference type="KEGG" id="mcoo:MCOO_09100"/>
<dbReference type="Pfam" id="PF00067">
    <property type="entry name" value="p450"/>
    <property type="match status" value="1"/>
</dbReference>
<reference evidence="3 4" key="1">
    <citation type="journal article" date="2019" name="Emerg. Microbes Infect.">
        <title>Comprehensive subspecies identification of 175 nontuberculous mycobacteria species based on 7547 genomic profiles.</title>
        <authorList>
            <person name="Matsumoto Y."/>
            <person name="Kinjo T."/>
            <person name="Motooka D."/>
            <person name="Nabeya D."/>
            <person name="Jung N."/>
            <person name="Uechi K."/>
            <person name="Horii T."/>
            <person name="Iida T."/>
            <person name="Fujita J."/>
            <person name="Nakamura S."/>
        </authorList>
    </citation>
    <scope>NUCLEOTIDE SEQUENCE [LARGE SCALE GENOMIC DNA]</scope>
    <source>
        <strain evidence="3 4">JCM 12404</strain>
    </source>
</reference>
<keyword evidence="2" id="KW-0408">Iron</keyword>
<gene>
    <name evidence="3" type="primary">cyp138_1</name>
    <name evidence="3" type="ORF">MCOO_09100</name>
</gene>
<dbReference type="PANTHER" id="PTHR24305">
    <property type="entry name" value="CYTOCHROME P450"/>
    <property type="match status" value="1"/>
</dbReference>
<organism evidence="3 4">
    <name type="scientific">Mycobacterium cookii</name>
    <dbReference type="NCBI Taxonomy" id="1775"/>
    <lineage>
        <taxon>Bacteria</taxon>
        <taxon>Bacillati</taxon>
        <taxon>Actinomycetota</taxon>
        <taxon>Actinomycetes</taxon>
        <taxon>Mycobacteriales</taxon>
        <taxon>Mycobacteriaceae</taxon>
        <taxon>Mycobacterium</taxon>
    </lineage>
</organism>
<name>A0A7I7KS06_9MYCO</name>
<dbReference type="InterPro" id="IPR002401">
    <property type="entry name" value="Cyt_P450_E_grp-I"/>
</dbReference>
<dbReference type="InterPro" id="IPR001128">
    <property type="entry name" value="Cyt_P450"/>
</dbReference>
<dbReference type="Gene3D" id="1.10.630.10">
    <property type="entry name" value="Cytochrome P450"/>
    <property type="match status" value="1"/>
</dbReference>